<accession>A0A8J4LWK2</accession>
<evidence type="ECO:0000313" key="2">
    <source>
        <dbReference type="EMBL" id="GIM13758.1"/>
    </source>
</evidence>
<comment type="caution">
    <text evidence="2">The sequence shown here is derived from an EMBL/GenBank/DDBJ whole genome shotgun (WGS) entry which is preliminary data.</text>
</comment>
<dbReference type="Proteomes" id="UP000722791">
    <property type="component" value="Unassembled WGS sequence"/>
</dbReference>
<sequence length="109" mass="12133">NQHGTAAVSDHEDAASLSTAYEDKRGRGHGIEISRRPFSLRGSGWVGVDGSAAIRCGVHKFYERNSQHNPCARHHRELKGVSSRIQLERDDMAISNLQNEAAKRNKNKK</sequence>
<evidence type="ECO:0000313" key="3">
    <source>
        <dbReference type="Proteomes" id="UP000722791"/>
    </source>
</evidence>
<gene>
    <name evidence="2" type="ORF">Vretimale_16823</name>
</gene>
<feature type="region of interest" description="Disordered" evidence="1">
    <location>
        <begin position="1"/>
        <end position="21"/>
    </location>
</feature>
<dbReference type="AlphaFoldDB" id="A0A8J4LWK2"/>
<name>A0A8J4LWK2_9CHLO</name>
<organism evidence="2 3">
    <name type="scientific">Volvox reticuliferus</name>
    <dbReference type="NCBI Taxonomy" id="1737510"/>
    <lineage>
        <taxon>Eukaryota</taxon>
        <taxon>Viridiplantae</taxon>
        <taxon>Chlorophyta</taxon>
        <taxon>core chlorophytes</taxon>
        <taxon>Chlorophyceae</taxon>
        <taxon>CS clade</taxon>
        <taxon>Chlamydomonadales</taxon>
        <taxon>Volvocaceae</taxon>
        <taxon>Volvox</taxon>
    </lineage>
</organism>
<protein>
    <submittedName>
        <fullName evidence="2">Uncharacterized protein</fullName>
    </submittedName>
</protein>
<dbReference type="EMBL" id="BNCQ01000051">
    <property type="protein sequence ID" value="GIM13758.1"/>
    <property type="molecule type" value="Genomic_DNA"/>
</dbReference>
<evidence type="ECO:0000256" key="1">
    <source>
        <dbReference type="SAM" id="MobiDB-lite"/>
    </source>
</evidence>
<feature type="non-terminal residue" evidence="2">
    <location>
        <position position="1"/>
    </location>
</feature>
<reference evidence="2" key="1">
    <citation type="journal article" date="2021" name="Proc. Natl. Acad. Sci. U.S.A.">
        <title>Three genomes in the algal genus Volvox reveal the fate of a haploid sex-determining region after a transition to homothallism.</title>
        <authorList>
            <person name="Yamamoto K."/>
            <person name="Hamaji T."/>
            <person name="Kawai-Toyooka H."/>
            <person name="Matsuzaki R."/>
            <person name="Takahashi F."/>
            <person name="Nishimura Y."/>
            <person name="Kawachi M."/>
            <person name="Noguchi H."/>
            <person name="Minakuchi Y."/>
            <person name="Umen J.G."/>
            <person name="Toyoda A."/>
            <person name="Nozaki H."/>
        </authorList>
    </citation>
    <scope>NUCLEOTIDE SEQUENCE</scope>
    <source>
        <strain evidence="2">NIES-3785</strain>
    </source>
</reference>
<proteinExistence type="predicted"/>